<proteinExistence type="predicted"/>
<name>A0ABU9K0H3_9BACI</name>
<reference evidence="2 3" key="1">
    <citation type="submission" date="2024-03" db="EMBL/GenBank/DDBJ databases">
        <title>Bacilli Hybrid Assemblies.</title>
        <authorList>
            <person name="Kovac J."/>
        </authorList>
    </citation>
    <scope>NUCLEOTIDE SEQUENCE [LARGE SCALE GENOMIC DNA]</scope>
    <source>
        <strain evidence="2 3">FSL M8-0022</strain>
    </source>
</reference>
<protein>
    <submittedName>
        <fullName evidence="2">Uncharacterized protein</fullName>
    </submittedName>
</protein>
<sequence length="62" mass="7366">MKLFLKEHALLIFVQIIQFFVILAIYFLDGYFTDRFYSLDYLSVLSFLSQPEVSFTSACIWI</sequence>
<organism evidence="2 3">
    <name type="scientific">Caldifermentibacillus hisashii</name>
    <dbReference type="NCBI Taxonomy" id="996558"/>
    <lineage>
        <taxon>Bacteria</taxon>
        <taxon>Bacillati</taxon>
        <taxon>Bacillota</taxon>
        <taxon>Bacilli</taxon>
        <taxon>Bacillales</taxon>
        <taxon>Bacillaceae</taxon>
        <taxon>Caldifermentibacillus</taxon>
    </lineage>
</organism>
<keyword evidence="1" id="KW-0812">Transmembrane</keyword>
<evidence type="ECO:0000256" key="1">
    <source>
        <dbReference type="SAM" id="Phobius"/>
    </source>
</evidence>
<comment type="caution">
    <text evidence="2">The sequence shown here is derived from an EMBL/GenBank/DDBJ whole genome shotgun (WGS) entry which is preliminary data.</text>
</comment>
<gene>
    <name evidence="2" type="ORF">NST17_12185</name>
</gene>
<dbReference type="Proteomes" id="UP001459714">
    <property type="component" value="Unassembled WGS sequence"/>
</dbReference>
<keyword evidence="1" id="KW-1133">Transmembrane helix</keyword>
<dbReference type="RefSeq" id="WP_251241457.1">
    <property type="nucleotide sequence ID" value="NZ_CP155465.1"/>
</dbReference>
<keyword evidence="1" id="KW-0472">Membrane</keyword>
<accession>A0ABU9K0H3</accession>
<dbReference type="EMBL" id="JBBYAK010000001">
    <property type="protein sequence ID" value="MEL3957947.1"/>
    <property type="molecule type" value="Genomic_DNA"/>
</dbReference>
<evidence type="ECO:0000313" key="3">
    <source>
        <dbReference type="Proteomes" id="UP001459714"/>
    </source>
</evidence>
<feature type="transmembrane region" description="Helical" evidence="1">
    <location>
        <begin position="9"/>
        <end position="28"/>
    </location>
</feature>
<evidence type="ECO:0000313" key="2">
    <source>
        <dbReference type="EMBL" id="MEL3957947.1"/>
    </source>
</evidence>
<keyword evidence="3" id="KW-1185">Reference proteome</keyword>